<evidence type="ECO:0000259" key="9">
    <source>
        <dbReference type="PROSITE" id="PS50110"/>
    </source>
</evidence>
<dbReference type="PROSITE" id="PS50043">
    <property type="entry name" value="HTH_LUXR_2"/>
    <property type="match status" value="1"/>
</dbReference>
<dbReference type="Proteomes" id="UP000236311">
    <property type="component" value="Unassembled WGS sequence"/>
</dbReference>
<dbReference type="Pfam" id="PF00072">
    <property type="entry name" value="Response_reg"/>
    <property type="match status" value="1"/>
</dbReference>
<feature type="domain" description="Response regulatory" evidence="9">
    <location>
        <begin position="1"/>
        <end position="123"/>
    </location>
</feature>
<accession>A0A2K4ZLP2</accession>
<evidence type="ECO:0000256" key="4">
    <source>
        <dbReference type="ARBA" id="ARBA00023125"/>
    </source>
</evidence>
<evidence type="ECO:0000313" key="10">
    <source>
        <dbReference type="EMBL" id="SOY31404.1"/>
    </source>
</evidence>
<keyword evidence="5" id="KW-0804">Transcription</keyword>
<reference evidence="10 11" key="1">
    <citation type="submission" date="2018-01" db="EMBL/GenBank/DDBJ databases">
        <authorList>
            <person name="Gaut B.S."/>
            <person name="Morton B.R."/>
            <person name="Clegg M.T."/>
            <person name="Duvall M.R."/>
        </authorList>
    </citation>
    <scope>NUCLEOTIDE SEQUENCE [LARGE SCALE GENOMIC DNA]</scope>
    <source>
        <strain evidence="10">GP69</strain>
    </source>
</reference>
<feature type="domain" description="HTH luxR-type" evidence="8">
    <location>
        <begin position="150"/>
        <end position="215"/>
    </location>
</feature>
<dbReference type="GO" id="GO:0006355">
    <property type="term" value="P:regulation of DNA-templated transcription"/>
    <property type="evidence" value="ECO:0007669"/>
    <property type="project" value="InterPro"/>
</dbReference>
<dbReference type="PROSITE" id="PS50110">
    <property type="entry name" value="RESPONSE_REGULATORY"/>
    <property type="match status" value="1"/>
</dbReference>
<evidence type="ECO:0000259" key="8">
    <source>
        <dbReference type="PROSITE" id="PS50043"/>
    </source>
</evidence>
<evidence type="ECO:0000256" key="1">
    <source>
        <dbReference type="ARBA" id="ARBA00018672"/>
    </source>
</evidence>
<dbReference type="SUPFAM" id="SSF46894">
    <property type="entry name" value="C-terminal effector domain of the bipartite response regulators"/>
    <property type="match status" value="1"/>
</dbReference>
<dbReference type="Gene3D" id="3.40.50.2300">
    <property type="match status" value="1"/>
</dbReference>
<evidence type="ECO:0000256" key="3">
    <source>
        <dbReference type="ARBA" id="ARBA00023015"/>
    </source>
</evidence>
<dbReference type="CDD" id="cd17535">
    <property type="entry name" value="REC_NarL-like"/>
    <property type="match status" value="1"/>
</dbReference>
<keyword evidence="4" id="KW-0238">DNA-binding</keyword>
<organism evidence="10 11">
    <name type="scientific">Acetatifactor muris</name>
    <dbReference type="NCBI Taxonomy" id="879566"/>
    <lineage>
        <taxon>Bacteria</taxon>
        <taxon>Bacillati</taxon>
        <taxon>Bacillota</taxon>
        <taxon>Clostridia</taxon>
        <taxon>Lachnospirales</taxon>
        <taxon>Lachnospiraceae</taxon>
        <taxon>Acetatifactor</taxon>
    </lineage>
</organism>
<dbReference type="EMBL" id="OFSM01000025">
    <property type="protein sequence ID" value="SOY31404.1"/>
    <property type="molecule type" value="Genomic_DNA"/>
</dbReference>
<dbReference type="InterPro" id="IPR039420">
    <property type="entry name" value="WalR-like"/>
</dbReference>
<evidence type="ECO:0000256" key="7">
    <source>
        <dbReference type="PROSITE-ProRule" id="PRU00169"/>
    </source>
</evidence>
<evidence type="ECO:0000256" key="6">
    <source>
        <dbReference type="ARBA" id="ARBA00024867"/>
    </source>
</evidence>
<proteinExistence type="predicted"/>
<dbReference type="GO" id="GO:0003677">
    <property type="term" value="F:DNA binding"/>
    <property type="evidence" value="ECO:0007669"/>
    <property type="project" value="UniProtKB-KW"/>
</dbReference>
<sequence length="219" mass="24962">MLADDHTLVRQGIRQLLESDKGFIVTDEAGDGRECIEKLLNYQKQNQMPDLLLLDIFMPVRTGIEVLQDIRNNGMNLKVLIVTGLNDKNDEDYLVKVFQAGADGYLLKNCDFAQLKKAIHIVLQGEKYIQSELAKVLNTKSVRELTQNDEMNKLALLTEREKEILIYVARGMLNKEIASSMNIAERTVKNHLSHIFRKIDVYDRTQAAVFAIKNGMILI</sequence>
<feature type="modified residue" description="4-aspartylphosphate" evidence="7">
    <location>
        <position position="55"/>
    </location>
</feature>
<dbReference type="InterPro" id="IPR016032">
    <property type="entry name" value="Sig_transdc_resp-reg_C-effctor"/>
</dbReference>
<dbReference type="SUPFAM" id="SSF52172">
    <property type="entry name" value="CheY-like"/>
    <property type="match status" value="1"/>
</dbReference>
<keyword evidence="11" id="KW-1185">Reference proteome</keyword>
<gene>
    <name evidence="10" type="primary">degU_1</name>
    <name evidence="10" type="ORF">AMURIS_04147</name>
</gene>
<evidence type="ECO:0000256" key="2">
    <source>
        <dbReference type="ARBA" id="ARBA00022553"/>
    </source>
</evidence>
<dbReference type="AlphaFoldDB" id="A0A2K4ZLP2"/>
<dbReference type="PANTHER" id="PTHR43214">
    <property type="entry name" value="TWO-COMPONENT RESPONSE REGULATOR"/>
    <property type="match status" value="1"/>
</dbReference>
<dbReference type="PRINTS" id="PR00038">
    <property type="entry name" value="HTHLUXR"/>
</dbReference>
<comment type="function">
    <text evidence="6">May play the central regulatory role in sporulation. It may be an element of the effector pathway responsible for the activation of sporulation genes in response to nutritional stress. Spo0A may act in concert with spo0H (a sigma factor) to control the expression of some genes that are critical to the sporulation process.</text>
</comment>
<dbReference type="SMART" id="SM00421">
    <property type="entry name" value="HTH_LUXR"/>
    <property type="match status" value="1"/>
</dbReference>
<dbReference type="PROSITE" id="PS00622">
    <property type="entry name" value="HTH_LUXR_1"/>
    <property type="match status" value="1"/>
</dbReference>
<evidence type="ECO:0000256" key="5">
    <source>
        <dbReference type="ARBA" id="ARBA00023163"/>
    </source>
</evidence>
<name>A0A2K4ZLP2_9FIRM</name>
<dbReference type="GO" id="GO:0000160">
    <property type="term" value="P:phosphorelay signal transduction system"/>
    <property type="evidence" value="ECO:0007669"/>
    <property type="project" value="InterPro"/>
</dbReference>
<keyword evidence="2 7" id="KW-0597">Phosphoprotein</keyword>
<keyword evidence="3" id="KW-0805">Transcription regulation</keyword>
<dbReference type="InterPro" id="IPR058245">
    <property type="entry name" value="NreC/VraR/RcsB-like_REC"/>
</dbReference>
<protein>
    <recommendedName>
        <fullName evidence="1">Stage 0 sporulation protein A homolog</fullName>
    </recommendedName>
</protein>
<dbReference type="InterPro" id="IPR011006">
    <property type="entry name" value="CheY-like_superfamily"/>
</dbReference>
<dbReference type="InterPro" id="IPR000792">
    <property type="entry name" value="Tscrpt_reg_LuxR_C"/>
</dbReference>
<dbReference type="CDD" id="cd06170">
    <property type="entry name" value="LuxR_C_like"/>
    <property type="match status" value="1"/>
</dbReference>
<dbReference type="SMART" id="SM00448">
    <property type="entry name" value="REC"/>
    <property type="match status" value="1"/>
</dbReference>
<evidence type="ECO:0000313" key="11">
    <source>
        <dbReference type="Proteomes" id="UP000236311"/>
    </source>
</evidence>
<dbReference type="InterPro" id="IPR001789">
    <property type="entry name" value="Sig_transdc_resp-reg_receiver"/>
</dbReference>
<dbReference type="Pfam" id="PF00196">
    <property type="entry name" value="GerE"/>
    <property type="match status" value="1"/>
</dbReference>